<evidence type="ECO:0000313" key="2">
    <source>
        <dbReference type="Proteomes" id="UP001234989"/>
    </source>
</evidence>
<accession>A0AAF0QK48</accession>
<sequence>TYLIRTSQLPKGISHSYELGITQNQWRWKDYSKIFPTISRSTPKSS</sequence>
<proteinExistence type="predicted"/>
<keyword evidence="2" id="KW-1185">Reference proteome</keyword>
<dbReference type="EMBL" id="CP133615">
    <property type="protein sequence ID" value="WMV25302.1"/>
    <property type="molecule type" value="Genomic_DNA"/>
</dbReference>
<evidence type="ECO:0000313" key="1">
    <source>
        <dbReference type="EMBL" id="WMV25302.1"/>
    </source>
</evidence>
<protein>
    <submittedName>
        <fullName evidence="1">Uncharacterized protein</fullName>
    </submittedName>
</protein>
<reference evidence="1" key="1">
    <citation type="submission" date="2023-08" db="EMBL/GenBank/DDBJ databases">
        <title>A de novo genome assembly of Solanum verrucosum Schlechtendal, a Mexican diploid species geographically isolated from the other diploid A-genome species in potato relatives.</title>
        <authorList>
            <person name="Hosaka K."/>
        </authorList>
    </citation>
    <scope>NUCLEOTIDE SEQUENCE</scope>
    <source>
        <tissue evidence="1">Young leaves</tissue>
    </source>
</reference>
<dbReference type="Proteomes" id="UP001234989">
    <property type="component" value="Chromosome 4"/>
</dbReference>
<organism evidence="1 2">
    <name type="scientific">Solanum verrucosum</name>
    <dbReference type="NCBI Taxonomy" id="315347"/>
    <lineage>
        <taxon>Eukaryota</taxon>
        <taxon>Viridiplantae</taxon>
        <taxon>Streptophyta</taxon>
        <taxon>Embryophyta</taxon>
        <taxon>Tracheophyta</taxon>
        <taxon>Spermatophyta</taxon>
        <taxon>Magnoliopsida</taxon>
        <taxon>eudicotyledons</taxon>
        <taxon>Gunneridae</taxon>
        <taxon>Pentapetalae</taxon>
        <taxon>asterids</taxon>
        <taxon>lamiids</taxon>
        <taxon>Solanales</taxon>
        <taxon>Solanaceae</taxon>
        <taxon>Solanoideae</taxon>
        <taxon>Solaneae</taxon>
        <taxon>Solanum</taxon>
    </lineage>
</organism>
<feature type="non-terminal residue" evidence="1">
    <location>
        <position position="1"/>
    </location>
</feature>
<gene>
    <name evidence="1" type="ORF">MTR67_018687</name>
</gene>
<dbReference type="AlphaFoldDB" id="A0AAF0QK48"/>
<name>A0AAF0QK48_SOLVR</name>